<dbReference type="EMBL" id="FXAO01000001">
    <property type="protein sequence ID" value="SMG09730.1"/>
    <property type="molecule type" value="Genomic_DNA"/>
</dbReference>
<proteinExistence type="predicted"/>
<sequence>MAKRKNDNLRLGEALQEFISENKLQKGMDRVNAREAWKNLMGNGVNNYTTAIELRNDTLFVSLSSSVLREELSLGKSKIIKLLNEELGKDLITKIVLR</sequence>
<organism evidence="1 2">
    <name type="scientific">Arenibacter troitsensis</name>
    <dbReference type="NCBI Taxonomy" id="188872"/>
    <lineage>
        <taxon>Bacteria</taxon>
        <taxon>Pseudomonadati</taxon>
        <taxon>Bacteroidota</taxon>
        <taxon>Flavobacteriia</taxon>
        <taxon>Flavobacteriales</taxon>
        <taxon>Flavobacteriaceae</taxon>
        <taxon>Arenibacter</taxon>
    </lineage>
</organism>
<dbReference type="RefSeq" id="WP_085495768.1">
    <property type="nucleotide sequence ID" value="NZ_FXAO01000001.1"/>
</dbReference>
<dbReference type="InterPro" id="IPR007922">
    <property type="entry name" value="DciA-like"/>
</dbReference>
<dbReference type="Proteomes" id="UP000193420">
    <property type="component" value="Unassembled WGS sequence"/>
</dbReference>
<evidence type="ECO:0000313" key="1">
    <source>
        <dbReference type="EMBL" id="SMG09730.1"/>
    </source>
</evidence>
<evidence type="ECO:0000313" key="2">
    <source>
        <dbReference type="Proteomes" id="UP000193420"/>
    </source>
</evidence>
<reference evidence="2" key="1">
    <citation type="submission" date="2017-04" db="EMBL/GenBank/DDBJ databases">
        <authorList>
            <person name="Varghese N."/>
            <person name="Submissions S."/>
        </authorList>
    </citation>
    <scope>NUCLEOTIDE SEQUENCE [LARGE SCALE GENOMIC DNA]</scope>
    <source>
        <strain evidence="2">DSM 19835</strain>
    </source>
</reference>
<dbReference type="Pfam" id="PF05258">
    <property type="entry name" value="DciA"/>
    <property type="match status" value="1"/>
</dbReference>
<accession>A0A1X7I7A7</accession>
<dbReference type="PANTHER" id="PTHR36456:SF1">
    <property type="entry name" value="UPF0232 PROTEIN SCO3875"/>
    <property type="match status" value="1"/>
</dbReference>
<dbReference type="OrthoDB" id="9804942at2"/>
<dbReference type="STRING" id="188872.SAMN03080602_00465"/>
<dbReference type="AlphaFoldDB" id="A0A1X7I7A7"/>
<keyword evidence="2" id="KW-1185">Reference proteome</keyword>
<evidence type="ECO:0008006" key="3">
    <source>
        <dbReference type="Google" id="ProtNLM"/>
    </source>
</evidence>
<dbReference type="PANTHER" id="PTHR36456">
    <property type="entry name" value="UPF0232 PROTEIN SCO3875"/>
    <property type="match status" value="1"/>
</dbReference>
<name>A0A1X7I7A7_9FLAO</name>
<gene>
    <name evidence="1" type="ORF">SAMN03080602_00465</name>
</gene>
<protein>
    <recommendedName>
        <fullName evidence="3">RNA-binding protein</fullName>
    </recommendedName>
</protein>